<protein>
    <submittedName>
        <fullName evidence="3">Speckle-type POZ protein like</fullName>
    </submittedName>
</protein>
<dbReference type="Pfam" id="PF22486">
    <property type="entry name" value="MATH_2"/>
    <property type="match status" value="1"/>
</dbReference>
<dbReference type="InterPro" id="IPR002083">
    <property type="entry name" value="MATH/TRAF_dom"/>
</dbReference>
<evidence type="ECO:0000259" key="1">
    <source>
        <dbReference type="PROSITE" id="PS50097"/>
    </source>
</evidence>
<dbReference type="Gene3D" id="3.30.710.10">
    <property type="entry name" value="Potassium Channel Kv1.1, Chain A"/>
    <property type="match status" value="1"/>
</dbReference>
<evidence type="ECO:0000259" key="2">
    <source>
        <dbReference type="PROSITE" id="PS50144"/>
    </source>
</evidence>
<dbReference type="PROSITE" id="PS50144">
    <property type="entry name" value="MATH"/>
    <property type="match status" value="1"/>
</dbReference>
<keyword evidence="4" id="KW-1185">Reference proteome</keyword>
<feature type="domain" description="MATH" evidence="2">
    <location>
        <begin position="11"/>
        <end position="144"/>
    </location>
</feature>
<sequence>MATRDDGKSEGCTFRWKIENIHHSWWMSADQELESPKFTADALQGTKWSLWLFLIDGDYVDYGGYVGIYLQRENNCFGENTIEVNYEFAILDKNGSFLRVENRKDSFSKGDIRGFPRYVTRKEVFFTKRESFLPEETLTVQCKLWNKEGKPVNSKPFHARTMFSENRRYFIWQIDAFSTVEPGLRKKFKDNLFNFHLVLNENLRKKLDIDFISCHDNIKYIAINTYILDSTETMENWGNKGYFVDDLKEGGLFPVFLFTNELISKRELYLPHDVLSLQIGFIYWTIDHFGCNDESGNLANKDFDLNDGEEKSEKTAVLIDDLKSMFCNAILSDTELRTSTKGFPAHKNILCARSPVFKRMFCDDMKEKNSGHVDIIDLEDDTVHRMLLYIYTDSLEDLQFESGLKLYAAADKYEILSLRNMCSTFLKDSLCPNRACDVLILADMHHDDNLKSSVQSYILEHDEVFSLAEWKHLMNNNLKLAADIMYKKLA</sequence>
<dbReference type="PROSITE" id="PS50097">
    <property type="entry name" value="BTB"/>
    <property type="match status" value="1"/>
</dbReference>
<comment type="caution">
    <text evidence="3">The sequence shown here is derived from an EMBL/GenBank/DDBJ whole genome shotgun (WGS) entry which is preliminary data.</text>
</comment>
<evidence type="ECO:0000313" key="4">
    <source>
        <dbReference type="Proteomes" id="UP000807504"/>
    </source>
</evidence>
<dbReference type="Proteomes" id="UP000807504">
    <property type="component" value="Unassembled WGS sequence"/>
</dbReference>
<reference evidence="3" key="1">
    <citation type="journal article" date="2020" name="bioRxiv">
        <title>Chromosome-level reference genome of the European wasp spider Argiope bruennichi: a resource for studies on range expansion and evolutionary adaptation.</title>
        <authorList>
            <person name="Sheffer M.M."/>
            <person name="Hoppe A."/>
            <person name="Krehenwinkel H."/>
            <person name="Uhl G."/>
            <person name="Kuss A.W."/>
            <person name="Jensen L."/>
            <person name="Jensen C."/>
            <person name="Gillespie R.G."/>
            <person name="Hoff K.J."/>
            <person name="Prost S."/>
        </authorList>
    </citation>
    <scope>NUCLEOTIDE SEQUENCE</scope>
</reference>
<name>A0A8T0FC71_ARGBR</name>
<dbReference type="InterPro" id="IPR000210">
    <property type="entry name" value="BTB/POZ_dom"/>
</dbReference>
<evidence type="ECO:0000313" key="3">
    <source>
        <dbReference type="EMBL" id="KAF8787858.1"/>
    </source>
</evidence>
<dbReference type="InterPro" id="IPR011333">
    <property type="entry name" value="SKP1/BTB/POZ_sf"/>
</dbReference>
<gene>
    <name evidence="3" type="ORF">HNY73_009417</name>
</gene>
<dbReference type="InterPro" id="IPR008974">
    <property type="entry name" value="TRAF-like"/>
</dbReference>
<proteinExistence type="predicted"/>
<dbReference type="Gene3D" id="1.25.40.420">
    <property type="match status" value="1"/>
</dbReference>
<dbReference type="Pfam" id="PF00651">
    <property type="entry name" value="BTB"/>
    <property type="match status" value="1"/>
</dbReference>
<dbReference type="PANTHER" id="PTHR24413">
    <property type="entry name" value="SPECKLE-TYPE POZ PROTEIN"/>
    <property type="match status" value="1"/>
</dbReference>
<dbReference type="AlphaFoldDB" id="A0A8T0FC71"/>
<feature type="domain" description="BTB" evidence="1">
    <location>
        <begin position="332"/>
        <end position="399"/>
    </location>
</feature>
<dbReference type="GO" id="GO:0030163">
    <property type="term" value="P:protein catabolic process"/>
    <property type="evidence" value="ECO:0007669"/>
    <property type="project" value="UniProtKB-ARBA"/>
</dbReference>
<accession>A0A8T0FC71</accession>
<dbReference type="SUPFAM" id="SSF49599">
    <property type="entry name" value="TRAF domain-like"/>
    <property type="match status" value="1"/>
</dbReference>
<organism evidence="3 4">
    <name type="scientific">Argiope bruennichi</name>
    <name type="common">Wasp spider</name>
    <name type="synonym">Aranea bruennichi</name>
    <dbReference type="NCBI Taxonomy" id="94029"/>
    <lineage>
        <taxon>Eukaryota</taxon>
        <taxon>Metazoa</taxon>
        <taxon>Ecdysozoa</taxon>
        <taxon>Arthropoda</taxon>
        <taxon>Chelicerata</taxon>
        <taxon>Arachnida</taxon>
        <taxon>Araneae</taxon>
        <taxon>Araneomorphae</taxon>
        <taxon>Entelegynae</taxon>
        <taxon>Araneoidea</taxon>
        <taxon>Araneidae</taxon>
        <taxon>Argiope</taxon>
    </lineage>
</organism>
<dbReference type="Gene3D" id="2.60.210.10">
    <property type="entry name" value="Apoptosis, Tumor Necrosis Factor Receptor Associated Protein 2, Chain A"/>
    <property type="match status" value="1"/>
</dbReference>
<dbReference type="SMART" id="SM00225">
    <property type="entry name" value="BTB"/>
    <property type="match status" value="1"/>
</dbReference>
<reference evidence="3" key="2">
    <citation type="submission" date="2020-06" db="EMBL/GenBank/DDBJ databases">
        <authorList>
            <person name="Sheffer M."/>
        </authorList>
    </citation>
    <scope>NUCLEOTIDE SEQUENCE</scope>
</reference>
<dbReference type="SUPFAM" id="SSF54695">
    <property type="entry name" value="POZ domain"/>
    <property type="match status" value="1"/>
</dbReference>
<dbReference type="EMBL" id="JABXBU010000015">
    <property type="protein sequence ID" value="KAF8787858.1"/>
    <property type="molecule type" value="Genomic_DNA"/>
</dbReference>